<keyword evidence="3 6" id="KW-0479">Metal-binding</keyword>
<feature type="binding site" evidence="6">
    <location>
        <position position="325"/>
    </location>
    <ligand>
        <name>Zn(2+)</name>
        <dbReference type="ChEBI" id="CHEBI:29105"/>
    </ligand>
</feature>
<evidence type="ECO:0000313" key="7">
    <source>
        <dbReference type="EMBL" id="RUO71806.1"/>
    </source>
</evidence>
<feature type="binding site" evidence="6">
    <location>
        <position position="494"/>
    </location>
    <ligand>
        <name>Zn(2+)</name>
        <dbReference type="ChEBI" id="CHEBI:29105"/>
    </ligand>
</feature>
<evidence type="ECO:0000256" key="5">
    <source>
        <dbReference type="ARBA" id="ARBA00023136"/>
    </source>
</evidence>
<evidence type="ECO:0000256" key="6">
    <source>
        <dbReference type="HAMAP-Rule" id="MF_01871"/>
    </source>
</evidence>
<feature type="binding site" evidence="6">
    <location>
        <position position="479"/>
    </location>
    <ligand>
        <name>Zn(2+)</name>
        <dbReference type="ChEBI" id="CHEBI:29105"/>
    </ligand>
</feature>
<dbReference type="Pfam" id="PF10070">
    <property type="entry name" value="DabA"/>
    <property type="match status" value="1"/>
</dbReference>
<keyword evidence="2 6" id="KW-1003">Cell membrane</keyword>
<accession>A0A432Z1N6</accession>
<evidence type="ECO:0000256" key="3">
    <source>
        <dbReference type="ARBA" id="ARBA00022723"/>
    </source>
</evidence>
<dbReference type="HAMAP" id="MF_01871">
    <property type="entry name" value="DabA"/>
    <property type="match status" value="1"/>
</dbReference>
<dbReference type="Proteomes" id="UP000288058">
    <property type="component" value="Unassembled WGS sequence"/>
</dbReference>
<comment type="function">
    <text evidence="6">Part of an energy-coupled inorganic carbon pump.</text>
</comment>
<comment type="subcellular location">
    <subcellularLocation>
        <location evidence="6">Cell membrane</location>
        <topology evidence="6">Peripheral membrane protein</topology>
    </subcellularLocation>
</comment>
<keyword evidence="8" id="KW-1185">Reference proteome</keyword>
<sequence>MSTVNRFVSIAEQVSHSIAPQWPLSQWIAVNPFWHYRQQPLADVSAHWRYCAGSRLLMSPEFYWQQWQQNQIDAGLVTDHMVHELQQRTAAKEPLPQWQNLSRLVDKYQQRRRKMRWNDEVVLQISQTCGLFMQFPTRFQQAGKDSSLYQHWLSISRADRGIETLMDEAELNDLFAKLPDDPHQLIHECQAHFLSDASDYALRCYGQALISDLWGWAAAFAYQDERQGSQWVFELLCIRLAWEYILWQLAERTNTAVYQQLQQALAAQVDNCEEQVAHIEQHNAVLWQWQAAYERSQLKALQFSPDIDDSRHLTSKTPDVQAVFCIDVRSERYRCALEQAGRAFGFGIQSKGFAGFFGVPLALQTKERDVPHAPGLLQPSYYIKAPEPKHSVTSLLSNLFNTPVSMFSGVEALGLSKLKTLLTGIPGQLATANGGSIAEGTVCERNGEASLDTLVSLCQQALAGMQFDTFAQHIVLVGHGSHHSNNAQRAGLNCGACGGQTGALSARVLTRLLNDSAIREQLRERGVGIPSATRFYSALHETVTDQVVWLTRTVPSEVKRVFRAATERLTDTGMKSRKDRKKRSGHWAELRPEWGLADNNVLFFGRANRITSAETLGSNFLHDYYSERDPNGELLTQLLSAPGLVANWINWQYYCSVTDPKQLGSGNKLLHNRVANDIGIFEGNGGDLRQGLAWQSVHDGTDFVHRPMRLQVIIEADEATIERALAGATAFNELFQQQWINLYRLNTRGELCPVMTK</sequence>
<reference evidence="8" key="1">
    <citation type="journal article" date="2018" name="Front. Microbiol.">
        <title>Genome-Based Analysis Reveals the Taxonomy and Diversity of the Family Idiomarinaceae.</title>
        <authorList>
            <person name="Liu Y."/>
            <person name="Lai Q."/>
            <person name="Shao Z."/>
        </authorList>
    </citation>
    <scope>NUCLEOTIDE SEQUENCE [LARGE SCALE GENOMIC DNA]</scope>
    <source>
        <strain evidence="8">R22</strain>
    </source>
</reference>
<evidence type="ECO:0000256" key="4">
    <source>
        <dbReference type="ARBA" id="ARBA00022833"/>
    </source>
</evidence>
<comment type="subunit">
    <text evidence="6">Forms a complex with DabB.</text>
</comment>
<dbReference type="GO" id="GO:0005886">
    <property type="term" value="C:plasma membrane"/>
    <property type="evidence" value="ECO:0007669"/>
    <property type="project" value="UniProtKB-SubCell"/>
</dbReference>
<evidence type="ECO:0000256" key="1">
    <source>
        <dbReference type="ARBA" id="ARBA00022448"/>
    </source>
</evidence>
<protein>
    <recommendedName>
        <fullName evidence="6">Probable inorganic carbon transporter subunit DabA</fullName>
    </recommendedName>
</protein>
<dbReference type="InterPro" id="IPR018752">
    <property type="entry name" value="DabA"/>
</dbReference>
<dbReference type="PANTHER" id="PTHR38344">
    <property type="entry name" value="UPF0753 PROTEIN AQ_863"/>
    <property type="match status" value="1"/>
</dbReference>
<comment type="cofactor">
    <cofactor evidence="6">
        <name>Zn(2+)</name>
        <dbReference type="ChEBI" id="CHEBI:29105"/>
    </cofactor>
</comment>
<dbReference type="EMBL" id="PIQC01000003">
    <property type="protein sequence ID" value="RUO71806.1"/>
    <property type="molecule type" value="Genomic_DNA"/>
</dbReference>
<dbReference type="PANTHER" id="PTHR38344:SF1">
    <property type="entry name" value="INORGANIC CARBON TRANSPORTER SUBUNIT DABA-RELATED"/>
    <property type="match status" value="1"/>
</dbReference>
<dbReference type="RefSeq" id="WP_126780727.1">
    <property type="nucleotide sequence ID" value="NZ_PIQC01000003.1"/>
</dbReference>
<feature type="binding site" evidence="6">
    <location>
        <position position="327"/>
    </location>
    <ligand>
        <name>Zn(2+)</name>
        <dbReference type="ChEBI" id="CHEBI:29105"/>
    </ligand>
</feature>
<evidence type="ECO:0000256" key="2">
    <source>
        <dbReference type="ARBA" id="ARBA00022475"/>
    </source>
</evidence>
<dbReference type="AlphaFoldDB" id="A0A432Z1N6"/>
<dbReference type="GO" id="GO:0008270">
    <property type="term" value="F:zinc ion binding"/>
    <property type="evidence" value="ECO:0007669"/>
    <property type="project" value="UniProtKB-UniRule"/>
</dbReference>
<gene>
    <name evidence="6" type="primary">dabA</name>
    <name evidence="7" type="ORF">CWI78_04635</name>
</gene>
<dbReference type="OrthoDB" id="9805101at2"/>
<organism evidence="7 8">
    <name type="scientific">Idiomarina ramblicola</name>
    <dbReference type="NCBI Taxonomy" id="263724"/>
    <lineage>
        <taxon>Bacteria</taxon>
        <taxon>Pseudomonadati</taxon>
        <taxon>Pseudomonadota</taxon>
        <taxon>Gammaproteobacteria</taxon>
        <taxon>Alteromonadales</taxon>
        <taxon>Idiomarinaceae</taxon>
        <taxon>Idiomarina</taxon>
    </lineage>
</organism>
<keyword evidence="4 6" id="KW-0862">Zinc</keyword>
<comment type="caution">
    <text evidence="7">The sequence shown here is derived from an EMBL/GenBank/DDBJ whole genome shotgun (WGS) entry which is preliminary data.</text>
</comment>
<name>A0A432Z1N6_9GAMM</name>
<proteinExistence type="inferred from homology"/>
<keyword evidence="5 6" id="KW-0472">Membrane</keyword>
<comment type="similarity">
    <text evidence="6">Belongs to the inorganic carbon transporter (TC 9.A.2) DabA family.</text>
</comment>
<evidence type="ECO:0000313" key="8">
    <source>
        <dbReference type="Proteomes" id="UP000288058"/>
    </source>
</evidence>
<keyword evidence="1 6" id="KW-0813">Transport</keyword>